<dbReference type="EMBL" id="JBBPBN010000650">
    <property type="protein sequence ID" value="KAK8483487.1"/>
    <property type="molecule type" value="Genomic_DNA"/>
</dbReference>
<dbReference type="Proteomes" id="UP001396334">
    <property type="component" value="Unassembled WGS sequence"/>
</dbReference>
<evidence type="ECO:0000313" key="2">
    <source>
        <dbReference type="Proteomes" id="UP001396334"/>
    </source>
</evidence>
<sequence length="97" mass="11185">MELQKHPRRTLEVPLANLLSNSSRSALMPEDVPRGKCWRQWGINPHIKVPQVVEDNIHKKRRQIETSVMHALLQILRPCNKDKKGSSKVTEAKNVML</sequence>
<keyword evidence="2" id="KW-1185">Reference proteome</keyword>
<proteinExistence type="predicted"/>
<gene>
    <name evidence="1" type="ORF">V6N11_082014</name>
</gene>
<comment type="caution">
    <text evidence="1">The sequence shown here is derived from an EMBL/GenBank/DDBJ whole genome shotgun (WGS) entry which is preliminary data.</text>
</comment>
<organism evidence="1 2">
    <name type="scientific">Hibiscus sabdariffa</name>
    <name type="common">roselle</name>
    <dbReference type="NCBI Taxonomy" id="183260"/>
    <lineage>
        <taxon>Eukaryota</taxon>
        <taxon>Viridiplantae</taxon>
        <taxon>Streptophyta</taxon>
        <taxon>Embryophyta</taxon>
        <taxon>Tracheophyta</taxon>
        <taxon>Spermatophyta</taxon>
        <taxon>Magnoliopsida</taxon>
        <taxon>eudicotyledons</taxon>
        <taxon>Gunneridae</taxon>
        <taxon>Pentapetalae</taxon>
        <taxon>rosids</taxon>
        <taxon>malvids</taxon>
        <taxon>Malvales</taxon>
        <taxon>Malvaceae</taxon>
        <taxon>Malvoideae</taxon>
        <taxon>Hibiscus</taxon>
    </lineage>
</organism>
<evidence type="ECO:0000313" key="1">
    <source>
        <dbReference type="EMBL" id="KAK8483487.1"/>
    </source>
</evidence>
<accession>A0ABR1ZS11</accession>
<protein>
    <submittedName>
        <fullName evidence="1">Uncharacterized protein</fullName>
    </submittedName>
</protein>
<name>A0ABR1ZS11_9ROSI</name>
<reference evidence="1 2" key="1">
    <citation type="journal article" date="2024" name="G3 (Bethesda)">
        <title>Genome assembly of Hibiscus sabdariffa L. provides insights into metabolisms of medicinal natural products.</title>
        <authorList>
            <person name="Kim T."/>
        </authorList>
    </citation>
    <scope>NUCLEOTIDE SEQUENCE [LARGE SCALE GENOMIC DNA]</scope>
    <source>
        <strain evidence="1">TK-2024</strain>
        <tissue evidence="1">Old leaves</tissue>
    </source>
</reference>